<proteinExistence type="predicted"/>
<accession>A0ABU0S846</accession>
<evidence type="ECO:0000313" key="2">
    <source>
        <dbReference type="Proteomes" id="UP001237780"/>
    </source>
</evidence>
<keyword evidence="2" id="KW-1185">Reference proteome</keyword>
<gene>
    <name evidence="1" type="ORF">QFZ34_002099</name>
</gene>
<reference evidence="1 2" key="1">
    <citation type="submission" date="2023-07" db="EMBL/GenBank/DDBJ databases">
        <title>Comparative genomics of wheat-associated soil bacteria to identify genetic determinants of phenazine resistance.</title>
        <authorList>
            <person name="Mouncey N."/>
        </authorList>
    </citation>
    <scope>NUCLEOTIDE SEQUENCE [LARGE SCALE GENOMIC DNA]</scope>
    <source>
        <strain evidence="1 2">W4I11</strain>
    </source>
</reference>
<protein>
    <submittedName>
        <fullName evidence="1">Uncharacterized protein</fullName>
    </submittedName>
</protein>
<dbReference type="EMBL" id="JAUSZT010000003">
    <property type="protein sequence ID" value="MDQ0996917.1"/>
    <property type="molecule type" value="Genomic_DNA"/>
</dbReference>
<comment type="caution">
    <text evidence="1">The sequence shown here is derived from an EMBL/GenBank/DDBJ whole genome shotgun (WGS) entry which is preliminary data.</text>
</comment>
<sequence>MSAALSNAAFHALNKAMEPSLQERLEEAEYQLYVAERRSDPYMHRRETARWSAEIKRIKALMKGATS</sequence>
<evidence type="ECO:0000313" key="1">
    <source>
        <dbReference type="EMBL" id="MDQ0996917.1"/>
    </source>
</evidence>
<dbReference type="RefSeq" id="WP_307280268.1">
    <property type="nucleotide sequence ID" value="NZ_JAUSZT010000003.1"/>
</dbReference>
<organism evidence="1 2">
    <name type="scientific">Phyllobacterium ifriqiyense</name>
    <dbReference type="NCBI Taxonomy" id="314238"/>
    <lineage>
        <taxon>Bacteria</taxon>
        <taxon>Pseudomonadati</taxon>
        <taxon>Pseudomonadota</taxon>
        <taxon>Alphaproteobacteria</taxon>
        <taxon>Hyphomicrobiales</taxon>
        <taxon>Phyllobacteriaceae</taxon>
        <taxon>Phyllobacterium</taxon>
    </lineage>
</organism>
<dbReference type="Proteomes" id="UP001237780">
    <property type="component" value="Unassembled WGS sequence"/>
</dbReference>
<name>A0ABU0S846_9HYPH</name>